<evidence type="ECO:0000313" key="1">
    <source>
        <dbReference type="EnsemblPlants" id="Zm00001eb262700_P001"/>
    </source>
</evidence>
<dbReference type="Proteomes" id="UP000007305">
    <property type="component" value="Chromosome 6"/>
</dbReference>
<dbReference type="PANTHER" id="PTHR33116">
    <property type="entry name" value="REVERSE TRANSCRIPTASE ZINC-BINDING DOMAIN-CONTAINING PROTEIN-RELATED-RELATED"/>
    <property type="match status" value="1"/>
</dbReference>
<dbReference type="EnsemblPlants" id="Zm00001eb262700_T001">
    <property type="protein sequence ID" value="Zm00001eb262700_P001"/>
    <property type="gene ID" value="Zm00001eb262700"/>
</dbReference>
<dbReference type="AlphaFoldDB" id="A0A804PRJ1"/>
<keyword evidence="2" id="KW-1185">Reference proteome</keyword>
<evidence type="ECO:0008006" key="3">
    <source>
        <dbReference type="Google" id="ProtNLM"/>
    </source>
</evidence>
<dbReference type="PANTHER" id="PTHR33116:SF78">
    <property type="entry name" value="OS12G0587133 PROTEIN"/>
    <property type="match status" value="1"/>
</dbReference>
<reference evidence="1" key="2">
    <citation type="submission" date="2019-07" db="EMBL/GenBank/DDBJ databases">
        <authorList>
            <person name="Seetharam A."/>
            <person name="Woodhouse M."/>
            <person name="Cannon E."/>
        </authorList>
    </citation>
    <scope>NUCLEOTIDE SEQUENCE [LARGE SCALE GENOMIC DNA]</scope>
    <source>
        <strain evidence="1">cv. B73</strain>
    </source>
</reference>
<reference evidence="2" key="1">
    <citation type="journal article" date="2009" name="Science">
        <title>The B73 maize genome: complexity, diversity, and dynamics.</title>
        <authorList>
            <person name="Schnable P.S."/>
            <person name="Ware D."/>
            <person name="Fulton R.S."/>
            <person name="Stein J.C."/>
            <person name="Wei F."/>
            <person name="Pasternak S."/>
            <person name="Liang C."/>
            <person name="Zhang J."/>
            <person name="Fulton L."/>
            <person name="Graves T.A."/>
            <person name="Minx P."/>
            <person name="Reily A.D."/>
            <person name="Courtney L."/>
            <person name="Kruchowski S.S."/>
            <person name="Tomlinson C."/>
            <person name="Strong C."/>
            <person name="Delehaunty K."/>
            <person name="Fronick C."/>
            <person name="Courtney B."/>
            <person name="Rock S.M."/>
            <person name="Belter E."/>
            <person name="Du F."/>
            <person name="Kim K."/>
            <person name="Abbott R.M."/>
            <person name="Cotton M."/>
            <person name="Levy A."/>
            <person name="Marchetto P."/>
            <person name="Ochoa K."/>
            <person name="Jackson S.M."/>
            <person name="Gillam B."/>
            <person name="Chen W."/>
            <person name="Yan L."/>
            <person name="Higginbotham J."/>
            <person name="Cardenas M."/>
            <person name="Waligorski J."/>
            <person name="Applebaum E."/>
            <person name="Phelps L."/>
            <person name="Falcone J."/>
            <person name="Kanchi K."/>
            <person name="Thane T."/>
            <person name="Scimone A."/>
            <person name="Thane N."/>
            <person name="Henke J."/>
            <person name="Wang T."/>
            <person name="Ruppert J."/>
            <person name="Shah N."/>
            <person name="Rotter K."/>
            <person name="Hodges J."/>
            <person name="Ingenthron E."/>
            <person name="Cordes M."/>
            <person name="Kohlberg S."/>
            <person name="Sgro J."/>
            <person name="Delgado B."/>
            <person name="Mead K."/>
            <person name="Chinwalla A."/>
            <person name="Leonard S."/>
            <person name="Crouse K."/>
            <person name="Collura K."/>
            <person name="Kudrna D."/>
            <person name="Currie J."/>
            <person name="He R."/>
            <person name="Angelova A."/>
            <person name="Rajasekar S."/>
            <person name="Mueller T."/>
            <person name="Lomeli R."/>
            <person name="Scara G."/>
            <person name="Ko A."/>
            <person name="Delaney K."/>
            <person name="Wissotski M."/>
            <person name="Lopez G."/>
            <person name="Campos D."/>
            <person name="Braidotti M."/>
            <person name="Ashley E."/>
            <person name="Golser W."/>
            <person name="Kim H."/>
            <person name="Lee S."/>
            <person name="Lin J."/>
            <person name="Dujmic Z."/>
            <person name="Kim W."/>
            <person name="Talag J."/>
            <person name="Zuccolo A."/>
            <person name="Fan C."/>
            <person name="Sebastian A."/>
            <person name="Kramer M."/>
            <person name="Spiegel L."/>
            <person name="Nascimento L."/>
            <person name="Zutavern T."/>
            <person name="Miller B."/>
            <person name="Ambroise C."/>
            <person name="Muller S."/>
            <person name="Spooner W."/>
            <person name="Narechania A."/>
            <person name="Ren L."/>
            <person name="Wei S."/>
            <person name="Kumari S."/>
            <person name="Faga B."/>
            <person name="Levy M.J."/>
            <person name="McMahan L."/>
            <person name="Van Buren P."/>
            <person name="Vaughn M.W."/>
            <person name="Ying K."/>
            <person name="Yeh C.-T."/>
            <person name="Emrich S.J."/>
            <person name="Jia Y."/>
            <person name="Kalyanaraman A."/>
            <person name="Hsia A.-P."/>
            <person name="Barbazuk W.B."/>
            <person name="Baucom R.S."/>
            <person name="Brutnell T.P."/>
            <person name="Carpita N.C."/>
            <person name="Chaparro C."/>
            <person name="Chia J.-M."/>
            <person name="Deragon J.-M."/>
            <person name="Estill J.C."/>
            <person name="Fu Y."/>
            <person name="Jeddeloh J.A."/>
            <person name="Han Y."/>
            <person name="Lee H."/>
            <person name="Li P."/>
            <person name="Lisch D.R."/>
            <person name="Liu S."/>
            <person name="Liu Z."/>
            <person name="Nagel D.H."/>
            <person name="McCann M.C."/>
            <person name="SanMiguel P."/>
            <person name="Myers A.M."/>
            <person name="Nettleton D."/>
            <person name="Nguyen J."/>
            <person name="Penning B.W."/>
            <person name="Ponnala L."/>
            <person name="Schneider K.L."/>
            <person name="Schwartz D.C."/>
            <person name="Sharma A."/>
            <person name="Soderlund C."/>
            <person name="Springer N.M."/>
            <person name="Sun Q."/>
            <person name="Wang H."/>
            <person name="Waterman M."/>
            <person name="Westerman R."/>
            <person name="Wolfgruber T.K."/>
            <person name="Yang L."/>
            <person name="Yu Y."/>
            <person name="Zhang L."/>
            <person name="Zhou S."/>
            <person name="Zhu Q."/>
            <person name="Bennetzen J.L."/>
            <person name="Dawe R.K."/>
            <person name="Jiang J."/>
            <person name="Jiang N."/>
            <person name="Presting G.G."/>
            <person name="Wessler S.R."/>
            <person name="Aluru S."/>
            <person name="Martienssen R.A."/>
            <person name="Clifton S.W."/>
            <person name="McCombie W.R."/>
            <person name="Wing R.A."/>
            <person name="Wilson R.K."/>
        </authorList>
    </citation>
    <scope>NUCLEOTIDE SEQUENCE [LARGE SCALE GENOMIC DNA]</scope>
    <source>
        <strain evidence="2">cv. B73</strain>
    </source>
</reference>
<name>A0A804PRJ1_MAIZE</name>
<dbReference type="InParanoid" id="A0A804PRJ1"/>
<protein>
    <recommendedName>
        <fullName evidence="3">Reverse transcriptase zinc-binding domain-containing protein</fullName>
    </recommendedName>
</protein>
<accession>A0A804PRJ1</accession>
<evidence type="ECO:0000313" key="2">
    <source>
        <dbReference type="Proteomes" id="UP000007305"/>
    </source>
</evidence>
<sequence>MGRLVLINSVLDSQLVYIMSSLQLLPGFVKKVDSKRRSFLWSGKDSCSGAKCLVAWDGVCSDKGEGGLGVTDLMTRNTCLLLKLLHRLFTAMGSSWAGWVRGRVCLATLTGDLSGDHWTTLRALLPLYRSITTCLIKDGRSTAFWFDAWHGEDDLSTKFPSLFSHAKKTEVSVREVLETGLAAHLVPRLTPQAVEERDAPQLVLDDVLLSEAPDVRHCPIAGVGGNLRTGSLYRVMRNGEGVHSAEAAFVWRNQAPLGYISLAGLSTTVASNAALTCPGKKLSKILRVRSVGKPPRTRRTSSSTAVLLPVSGVLWESRLPRTTATFF</sequence>
<organism evidence="1 2">
    <name type="scientific">Zea mays</name>
    <name type="common">Maize</name>
    <dbReference type="NCBI Taxonomy" id="4577"/>
    <lineage>
        <taxon>Eukaryota</taxon>
        <taxon>Viridiplantae</taxon>
        <taxon>Streptophyta</taxon>
        <taxon>Embryophyta</taxon>
        <taxon>Tracheophyta</taxon>
        <taxon>Spermatophyta</taxon>
        <taxon>Magnoliopsida</taxon>
        <taxon>Liliopsida</taxon>
        <taxon>Poales</taxon>
        <taxon>Poaceae</taxon>
        <taxon>PACMAD clade</taxon>
        <taxon>Panicoideae</taxon>
        <taxon>Andropogonodae</taxon>
        <taxon>Andropogoneae</taxon>
        <taxon>Tripsacinae</taxon>
        <taxon>Zea</taxon>
    </lineage>
</organism>
<proteinExistence type="predicted"/>
<reference evidence="1" key="3">
    <citation type="submission" date="2021-05" db="UniProtKB">
        <authorList>
            <consortium name="EnsemblPlants"/>
        </authorList>
    </citation>
    <scope>IDENTIFICATION</scope>
    <source>
        <strain evidence="1">cv. B73</strain>
    </source>
</reference>
<dbReference type="Gramene" id="Zm00001eb262700_T001">
    <property type="protein sequence ID" value="Zm00001eb262700_P001"/>
    <property type="gene ID" value="Zm00001eb262700"/>
</dbReference>